<keyword evidence="4" id="KW-1003">Cell membrane</keyword>
<dbReference type="PROSITE" id="PS01307">
    <property type="entry name" value="MOTA"/>
    <property type="match status" value="1"/>
</dbReference>
<keyword evidence="10 13" id="KW-1133">Transmembrane helix</keyword>
<protein>
    <submittedName>
        <fullName evidence="16">Chemotaxis protein MotA</fullName>
    </submittedName>
</protein>
<dbReference type="PANTHER" id="PTHR30433">
    <property type="entry name" value="CHEMOTAXIS PROTEIN MOTA"/>
    <property type="match status" value="1"/>
</dbReference>
<gene>
    <name evidence="16" type="ORF">SAMN04488540_12154</name>
</gene>
<dbReference type="InterPro" id="IPR046786">
    <property type="entry name" value="MotA_N"/>
</dbReference>
<accession>A0A1G8ZZP0</accession>
<sequence length="285" mass="31675">MKKMLGFIGLLLAVFGGYASHGGYLSNLWQPSEMVIIFGAGIGALFIANPIDVIKDMWQQLKDLWANESEDPELYPQVFGLMHVLLSQLQSQGMKVLDEHIENPNESSMFLMYPAVLKQKELLQFMVDNLRMQSMAKVAPHDLESLLDEEIERIHDDHLRPSEALSKVAEAMPGFGILAAVMGIIITMGSIDGPLTMIGVKVAAALVGTFIGIFACYCMFDPLATALEHLVDRNTARLRCMAAILVMHAKGKPPLLAIDAGRRQIQQENRPSFIEVERWLEAQQL</sequence>
<evidence type="ECO:0000256" key="13">
    <source>
        <dbReference type="SAM" id="Phobius"/>
    </source>
</evidence>
<dbReference type="PANTHER" id="PTHR30433:SF4">
    <property type="entry name" value="MOTILITY PROTEIN A"/>
    <property type="match status" value="1"/>
</dbReference>
<keyword evidence="6" id="KW-0997">Cell inner membrane</keyword>
<dbReference type="OrthoDB" id="9782603at2"/>
<evidence type="ECO:0000256" key="9">
    <source>
        <dbReference type="ARBA" id="ARBA00022781"/>
    </source>
</evidence>
<dbReference type="InterPro" id="IPR000540">
    <property type="entry name" value="Flag_MotA_CS"/>
</dbReference>
<feature type="transmembrane region" description="Helical" evidence="13">
    <location>
        <begin position="197"/>
        <end position="220"/>
    </location>
</feature>
<evidence type="ECO:0000256" key="8">
    <source>
        <dbReference type="ARBA" id="ARBA00022779"/>
    </source>
</evidence>
<dbReference type="EMBL" id="FNEM01000021">
    <property type="protein sequence ID" value="SDK20471.1"/>
    <property type="molecule type" value="Genomic_DNA"/>
</dbReference>
<feature type="domain" description="Motility protein A N-terminal" evidence="15">
    <location>
        <begin position="5"/>
        <end position="93"/>
    </location>
</feature>
<evidence type="ECO:0000256" key="10">
    <source>
        <dbReference type="ARBA" id="ARBA00022989"/>
    </source>
</evidence>
<evidence type="ECO:0000259" key="15">
    <source>
        <dbReference type="Pfam" id="PF20560"/>
    </source>
</evidence>
<dbReference type="RefSeq" id="WP_090367940.1">
    <property type="nucleotide sequence ID" value="NZ_FNEM01000021.1"/>
</dbReference>
<name>A0A1G8ZZP0_9GAMM</name>
<evidence type="ECO:0000313" key="16">
    <source>
        <dbReference type="EMBL" id="SDK20471.1"/>
    </source>
</evidence>
<evidence type="ECO:0000256" key="12">
    <source>
        <dbReference type="ARBA" id="ARBA00023136"/>
    </source>
</evidence>
<dbReference type="GO" id="GO:0005886">
    <property type="term" value="C:plasma membrane"/>
    <property type="evidence" value="ECO:0007669"/>
    <property type="project" value="UniProtKB-SubCell"/>
</dbReference>
<evidence type="ECO:0000256" key="3">
    <source>
        <dbReference type="ARBA" id="ARBA00022448"/>
    </source>
</evidence>
<keyword evidence="17" id="KW-1185">Reference proteome</keyword>
<dbReference type="Pfam" id="PF01618">
    <property type="entry name" value="MotA_ExbB"/>
    <property type="match status" value="1"/>
</dbReference>
<keyword evidence="9" id="KW-0375">Hydrogen ion transport</keyword>
<dbReference type="NCBIfam" id="TIGR03818">
    <property type="entry name" value="MotA1"/>
    <property type="match status" value="1"/>
</dbReference>
<keyword evidence="3" id="KW-0813">Transport</keyword>
<feature type="transmembrane region" description="Helical" evidence="13">
    <location>
        <begin position="35"/>
        <end position="54"/>
    </location>
</feature>
<dbReference type="GO" id="GO:0071978">
    <property type="term" value="P:bacterial-type flagellum-dependent swarming motility"/>
    <property type="evidence" value="ECO:0007669"/>
    <property type="project" value="InterPro"/>
</dbReference>
<evidence type="ECO:0000256" key="4">
    <source>
        <dbReference type="ARBA" id="ARBA00022475"/>
    </source>
</evidence>
<organism evidence="16 17">
    <name type="scientific">Ferrimonas sediminum</name>
    <dbReference type="NCBI Taxonomy" id="718193"/>
    <lineage>
        <taxon>Bacteria</taxon>
        <taxon>Pseudomonadati</taxon>
        <taxon>Pseudomonadota</taxon>
        <taxon>Gammaproteobacteria</taxon>
        <taxon>Alteromonadales</taxon>
        <taxon>Ferrimonadaceae</taxon>
        <taxon>Ferrimonas</taxon>
    </lineage>
</organism>
<evidence type="ECO:0000256" key="11">
    <source>
        <dbReference type="ARBA" id="ARBA00023065"/>
    </source>
</evidence>
<reference evidence="17" key="1">
    <citation type="submission" date="2016-10" db="EMBL/GenBank/DDBJ databases">
        <authorList>
            <person name="Varghese N."/>
            <person name="Submissions S."/>
        </authorList>
    </citation>
    <scope>NUCLEOTIDE SEQUENCE [LARGE SCALE GENOMIC DNA]</scope>
    <source>
        <strain evidence="17">DSM 23317</strain>
    </source>
</reference>
<dbReference type="GO" id="GO:0006935">
    <property type="term" value="P:chemotaxis"/>
    <property type="evidence" value="ECO:0007669"/>
    <property type="project" value="UniProtKB-KW"/>
</dbReference>
<comment type="similarity">
    <text evidence="2">Belongs to the MotA family.</text>
</comment>
<proteinExistence type="inferred from homology"/>
<dbReference type="InterPro" id="IPR022522">
    <property type="entry name" value="Flagellar_motor_stator_MotA"/>
</dbReference>
<evidence type="ECO:0000259" key="14">
    <source>
        <dbReference type="Pfam" id="PF01618"/>
    </source>
</evidence>
<feature type="domain" description="MotA/TolQ/ExbB proton channel" evidence="14">
    <location>
        <begin position="125"/>
        <end position="238"/>
    </location>
</feature>
<evidence type="ECO:0000313" key="17">
    <source>
        <dbReference type="Proteomes" id="UP000199527"/>
    </source>
</evidence>
<dbReference type="GO" id="GO:1902600">
    <property type="term" value="P:proton transmembrane transport"/>
    <property type="evidence" value="ECO:0007669"/>
    <property type="project" value="UniProtKB-KW"/>
</dbReference>
<evidence type="ECO:0000256" key="6">
    <source>
        <dbReference type="ARBA" id="ARBA00022519"/>
    </source>
</evidence>
<keyword evidence="11" id="KW-0406">Ion transport</keyword>
<evidence type="ECO:0000256" key="7">
    <source>
        <dbReference type="ARBA" id="ARBA00022692"/>
    </source>
</evidence>
<dbReference type="InterPro" id="IPR047055">
    <property type="entry name" value="MotA-like"/>
</dbReference>
<evidence type="ECO:0000256" key="5">
    <source>
        <dbReference type="ARBA" id="ARBA00022500"/>
    </source>
</evidence>
<dbReference type="Pfam" id="PF20560">
    <property type="entry name" value="MotA_N"/>
    <property type="match status" value="1"/>
</dbReference>
<feature type="transmembrane region" description="Helical" evidence="13">
    <location>
        <begin position="168"/>
        <end position="191"/>
    </location>
</feature>
<keyword evidence="5" id="KW-0145">Chemotaxis</keyword>
<dbReference type="InterPro" id="IPR002898">
    <property type="entry name" value="MotA_ExbB_proton_chnl"/>
</dbReference>
<dbReference type="AlphaFoldDB" id="A0A1G8ZZP0"/>
<comment type="subcellular location">
    <subcellularLocation>
        <location evidence="1">Cell inner membrane</location>
        <topology evidence="1">Multi-pass membrane protein</topology>
    </subcellularLocation>
</comment>
<keyword evidence="12 13" id="KW-0472">Membrane</keyword>
<evidence type="ECO:0000256" key="1">
    <source>
        <dbReference type="ARBA" id="ARBA00004429"/>
    </source>
</evidence>
<dbReference type="Proteomes" id="UP000199527">
    <property type="component" value="Unassembled WGS sequence"/>
</dbReference>
<keyword evidence="7 13" id="KW-0812">Transmembrane</keyword>
<keyword evidence="8" id="KW-0283">Flagellar rotation</keyword>
<evidence type="ECO:0000256" key="2">
    <source>
        <dbReference type="ARBA" id="ARBA00008038"/>
    </source>
</evidence>